<dbReference type="EMBL" id="FNHD01000001">
    <property type="protein sequence ID" value="SDL46678.1"/>
    <property type="molecule type" value="Genomic_DNA"/>
</dbReference>
<proteinExistence type="predicted"/>
<dbReference type="GO" id="GO:0004519">
    <property type="term" value="F:endonuclease activity"/>
    <property type="evidence" value="ECO:0007669"/>
    <property type="project" value="UniProtKB-KW"/>
</dbReference>
<accession>A0ABY0QQ22</accession>
<dbReference type="Gene3D" id="3.30.2170.10">
    <property type="entry name" value="archaeoglobus fulgidus dsm 4304 superfamily"/>
    <property type="match status" value="1"/>
</dbReference>
<dbReference type="Proteomes" id="UP000199242">
    <property type="component" value="Unassembled WGS sequence"/>
</dbReference>
<keyword evidence="2" id="KW-1185">Reference proteome</keyword>
<evidence type="ECO:0000313" key="2">
    <source>
        <dbReference type="Proteomes" id="UP000199242"/>
    </source>
</evidence>
<keyword evidence="1" id="KW-0378">Hydrolase</keyword>
<gene>
    <name evidence="1" type="ORF">SAMN05216273_101292</name>
</gene>
<evidence type="ECO:0000313" key="1">
    <source>
        <dbReference type="EMBL" id="SDL46678.1"/>
    </source>
</evidence>
<keyword evidence="1" id="KW-0255">Endonuclease</keyword>
<dbReference type="Pfam" id="PF04493">
    <property type="entry name" value="Endonuclease_5"/>
    <property type="match status" value="1"/>
</dbReference>
<dbReference type="InterPro" id="IPR007581">
    <property type="entry name" value="Endonuclease-V"/>
</dbReference>
<sequence>MIYAFDTYYYDNFAKTVCIAFENWNSEKETAVYSEKIPITADYESGAFYKRELPCILHLLKKMNLNEEDVIIVDGYVSLNSDGKLGLGGYLFKELYEKYPVIGIAKINFRKKISTE</sequence>
<name>A0ABY0QQ22_9FLAO</name>
<keyword evidence="1" id="KW-0540">Nuclease</keyword>
<dbReference type="RefSeq" id="WP_228400545.1">
    <property type="nucleotide sequence ID" value="NZ_FNHD01000001.1"/>
</dbReference>
<protein>
    <submittedName>
        <fullName evidence="1">Endonuclease V</fullName>
    </submittedName>
</protein>
<reference evidence="1 2" key="1">
    <citation type="submission" date="2016-10" db="EMBL/GenBank/DDBJ databases">
        <authorList>
            <person name="Varghese N."/>
            <person name="Submissions S."/>
        </authorList>
    </citation>
    <scope>NUCLEOTIDE SEQUENCE [LARGE SCALE GENOMIC DNA]</scope>
    <source>
        <strain evidence="1 2">CGMCC 1.10941</strain>
    </source>
</reference>
<organism evidence="1 2">
    <name type="scientific">Chryseobacterium taihuense</name>
    <dbReference type="NCBI Taxonomy" id="1141221"/>
    <lineage>
        <taxon>Bacteria</taxon>
        <taxon>Pseudomonadati</taxon>
        <taxon>Bacteroidota</taxon>
        <taxon>Flavobacteriia</taxon>
        <taxon>Flavobacteriales</taxon>
        <taxon>Weeksellaceae</taxon>
        <taxon>Chryseobacterium group</taxon>
        <taxon>Chryseobacterium</taxon>
    </lineage>
</organism>
<comment type="caution">
    <text evidence="1">The sequence shown here is derived from an EMBL/GenBank/DDBJ whole genome shotgun (WGS) entry which is preliminary data.</text>
</comment>